<dbReference type="InterPro" id="IPR050238">
    <property type="entry name" value="DNA_Rep/Repair_Clamp_Loader"/>
</dbReference>
<name>A0A7C9BKW4_9BACT</name>
<protein>
    <submittedName>
        <fullName evidence="1">DNA polymerase III subunit delta</fullName>
    </submittedName>
</protein>
<reference evidence="1 2" key="1">
    <citation type="submission" date="2019-10" db="EMBL/GenBank/DDBJ databases">
        <title>Draft Genome Sequence of Cytophagaceae sp. SJW1-29.</title>
        <authorList>
            <person name="Choi A."/>
        </authorList>
    </citation>
    <scope>NUCLEOTIDE SEQUENCE [LARGE SCALE GENOMIC DNA]</scope>
    <source>
        <strain evidence="1 2">SJW1-29</strain>
    </source>
</reference>
<keyword evidence="2" id="KW-1185">Reference proteome</keyword>
<dbReference type="RefSeq" id="WP_152761819.1">
    <property type="nucleotide sequence ID" value="NZ_WHLY01000002.1"/>
</dbReference>
<dbReference type="EMBL" id="WHLY01000002">
    <property type="protein sequence ID" value="MPR35075.1"/>
    <property type="molecule type" value="Genomic_DNA"/>
</dbReference>
<evidence type="ECO:0000313" key="1">
    <source>
        <dbReference type="EMBL" id="MPR35075.1"/>
    </source>
</evidence>
<comment type="caution">
    <text evidence="1">The sequence shown here is derived from an EMBL/GenBank/DDBJ whole genome shotgun (WGS) entry which is preliminary data.</text>
</comment>
<dbReference type="GO" id="GO:0006261">
    <property type="term" value="P:DNA-templated DNA replication"/>
    <property type="evidence" value="ECO:0007669"/>
    <property type="project" value="TreeGrafter"/>
</dbReference>
<organism evidence="1 2">
    <name type="scientific">Salmonirosea aquatica</name>
    <dbReference type="NCBI Taxonomy" id="2654236"/>
    <lineage>
        <taxon>Bacteria</taxon>
        <taxon>Pseudomonadati</taxon>
        <taxon>Bacteroidota</taxon>
        <taxon>Cytophagia</taxon>
        <taxon>Cytophagales</taxon>
        <taxon>Spirosomataceae</taxon>
        <taxon>Salmonirosea</taxon>
    </lineage>
</organism>
<gene>
    <name evidence="1" type="ORF">GBK04_17375</name>
</gene>
<dbReference type="InterPro" id="IPR027417">
    <property type="entry name" value="P-loop_NTPase"/>
</dbReference>
<dbReference type="Pfam" id="PF13177">
    <property type="entry name" value="DNA_pol3_delta2"/>
    <property type="match status" value="1"/>
</dbReference>
<dbReference type="PANTHER" id="PTHR11669">
    <property type="entry name" value="REPLICATION FACTOR C / DNA POLYMERASE III GAMMA-TAU SUBUNIT"/>
    <property type="match status" value="1"/>
</dbReference>
<dbReference type="Proteomes" id="UP000479293">
    <property type="component" value="Unassembled WGS sequence"/>
</dbReference>
<dbReference type="Gene3D" id="3.40.50.300">
    <property type="entry name" value="P-loop containing nucleotide triphosphate hydrolases"/>
    <property type="match status" value="1"/>
</dbReference>
<accession>A0A7C9BKW4</accession>
<dbReference type="PANTHER" id="PTHR11669:SF8">
    <property type="entry name" value="DNA POLYMERASE III SUBUNIT DELTA"/>
    <property type="match status" value="1"/>
</dbReference>
<sequence>MLFNEIPGLEEVKTTLRRSVRQSHVAHALLFDGPCGGGGLALALAFATYVNCENRQELDACGVCASCVKMKKLVHPDLHSIFPLPRSPKEGEDLLGELTPVWREFLQERSYRTLQEWLVFVKATQNQQGIIPIREARAIIGKLSLKSFEAEYKIMIVWQPELLNIQAANALLKILEEPPQKTLFLLVTEESDRLLTTILSRTQRLAVPAFTDQDVREYLQNHHTLDESRARRIAYLCDGNLAEASRLLGDDQDDRTEWFAEWMRFCFRQDLIELVKLADTFDAMSKDRQKGTFDYALRVFRDMLVWMQGAGELLRIPEDELTFVQRFSKAIPPDSLESMIHEINQAYYHTERNVRAKMVFLDVSLSMARLFQKRT</sequence>
<dbReference type="SUPFAM" id="SSF52540">
    <property type="entry name" value="P-loop containing nucleoside triphosphate hydrolases"/>
    <property type="match status" value="1"/>
</dbReference>
<evidence type="ECO:0000313" key="2">
    <source>
        <dbReference type="Proteomes" id="UP000479293"/>
    </source>
</evidence>
<proteinExistence type="predicted"/>
<dbReference type="AlphaFoldDB" id="A0A7C9BKW4"/>